<evidence type="ECO:0000313" key="1">
    <source>
        <dbReference type="EMBL" id="THU94952.1"/>
    </source>
</evidence>
<organism evidence="1 2">
    <name type="scientific">Dendrothele bispora (strain CBS 962.96)</name>
    <dbReference type="NCBI Taxonomy" id="1314807"/>
    <lineage>
        <taxon>Eukaryota</taxon>
        <taxon>Fungi</taxon>
        <taxon>Dikarya</taxon>
        <taxon>Basidiomycota</taxon>
        <taxon>Agaricomycotina</taxon>
        <taxon>Agaricomycetes</taxon>
        <taxon>Agaricomycetidae</taxon>
        <taxon>Agaricales</taxon>
        <taxon>Agaricales incertae sedis</taxon>
        <taxon>Dendrothele</taxon>
    </lineage>
</organism>
<sequence length="204" mass="22840">MVPRDHSSSVRTSLSVGHRCGPVWKGIDEAEVGHRCAAGFLTTTENEAARVFAESSVFEPQMGWHVILTQPPAGVDPLSSYWFNGLVPHPVQIDDQDEGRGSKQADDGVDIRVKVMAEKLDLIERGYSLQLRSPTSEVNKVIFFEDLCDLVRPLHDHNFELHRRTKTYAATMPSKLPLYFHPPVLTGTLPTLHCLKTKHLLHTP</sequence>
<dbReference type="Proteomes" id="UP000297245">
    <property type="component" value="Unassembled WGS sequence"/>
</dbReference>
<accession>A0A4S8LYX6</accession>
<dbReference type="EMBL" id="ML179212">
    <property type="protein sequence ID" value="THU94952.1"/>
    <property type="molecule type" value="Genomic_DNA"/>
</dbReference>
<protein>
    <submittedName>
        <fullName evidence="1">Uncharacterized protein</fullName>
    </submittedName>
</protein>
<dbReference type="AlphaFoldDB" id="A0A4S8LYX6"/>
<evidence type="ECO:0000313" key="2">
    <source>
        <dbReference type="Proteomes" id="UP000297245"/>
    </source>
</evidence>
<proteinExistence type="predicted"/>
<name>A0A4S8LYX6_DENBC</name>
<keyword evidence="2" id="KW-1185">Reference proteome</keyword>
<reference evidence="1 2" key="1">
    <citation type="journal article" date="2019" name="Nat. Ecol. Evol.">
        <title>Megaphylogeny resolves global patterns of mushroom evolution.</title>
        <authorList>
            <person name="Varga T."/>
            <person name="Krizsan K."/>
            <person name="Foldi C."/>
            <person name="Dima B."/>
            <person name="Sanchez-Garcia M."/>
            <person name="Sanchez-Ramirez S."/>
            <person name="Szollosi G.J."/>
            <person name="Szarkandi J.G."/>
            <person name="Papp V."/>
            <person name="Albert L."/>
            <person name="Andreopoulos W."/>
            <person name="Angelini C."/>
            <person name="Antonin V."/>
            <person name="Barry K.W."/>
            <person name="Bougher N.L."/>
            <person name="Buchanan P."/>
            <person name="Buyck B."/>
            <person name="Bense V."/>
            <person name="Catcheside P."/>
            <person name="Chovatia M."/>
            <person name="Cooper J."/>
            <person name="Damon W."/>
            <person name="Desjardin D."/>
            <person name="Finy P."/>
            <person name="Geml J."/>
            <person name="Haridas S."/>
            <person name="Hughes K."/>
            <person name="Justo A."/>
            <person name="Karasinski D."/>
            <person name="Kautmanova I."/>
            <person name="Kiss B."/>
            <person name="Kocsube S."/>
            <person name="Kotiranta H."/>
            <person name="LaButti K.M."/>
            <person name="Lechner B.E."/>
            <person name="Liimatainen K."/>
            <person name="Lipzen A."/>
            <person name="Lukacs Z."/>
            <person name="Mihaltcheva S."/>
            <person name="Morgado L.N."/>
            <person name="Niskanen T."/>
            <person name="Noordeloos M.E."/>
            <person name="Ohm R.A."/>
            <person name="Ortiz-Santana B."/>
            <person name="Ovrebo C."/>
            <person name="Racz N."/>
            <person name="Riley R."/>
            <person name="Savchenko A."/>
            <person name="Shiryaev A."/>
            <person name="Soop K."/>
            <person name="Spirin V."/>
            <person name="Szebenyi C."/>
            <person name="Tomsovsky M."/>
            <person name="Tulloss R.E."/>
            <person name="Uehling J."/>
            <person name="Grigoriev I.V."/>
            <person name="Vagvolgyi C."/>
            <person name="Papp T."/>
            <person name="Martin F.M."/>
            <person name="Miettinen O."/>
            <person name="Hibbett D.S."/>
            <person name="Nagy L.G."/>
        </authorList>
    </citation>
    <scope>NUCLEOTIDE SEQUENCE [LARGE SCALE GENOMIC DNA]</scope>
    <source>
        <strain evidence="1 2">CBS 962.96</strain>
    </source>
</reference>
<gene>
    <name evidence="1" type="ORF">K435DRAFT_860031</name>
</gene>